<protein>
    <submittedName>
        <fullName evidence="1">Uncharacterized protein</fullName>
    </submittedName>
</protein>
<reference evidence="1 2" key="1">
    <citation type="submission" date="2018-02" db="EMBL/GenBank/DDBJ databases">
        <title>Genomic Encyclopedia of Archaeal and Bacterial Type Strains, Phase II (KMG-II): from individual species to whole genera.</title>
        <authorList>
            <person name="Goeker M."/>
        </authorList>
    </citation>
    <scope>NUCLEOTIDE SEQUENCE [LARGE SCALE GENOMIC DNA]</scope>
    <source>
        <strain evidence="1 2">YU 961-1</strain>
    </source>
</reference>
<name>A0A2S6GZA4_9PSEU</name>
<proteinExistence type="predicted"/>
<dbReference type="EMBL" id="PTIX01000002">
    <property type="protein sequence ID" value="PPK70491.1"/>
    <property type="molecule type" value="Genomic_DNA"/>
</dbReference>
<comment type="caution">
    <text evidence="1">The sequence shown here is derived from an EMBL/GenBank/DDBJ whole genome shotgun (WGS) entry which is preliminary data.</text>
</comment>
<evidence type="ECO:0000313" key="1">
    <source>
        <dbReference type="EMBL" id="PPK70491.1"/>
    </source>
</evidence>
<keyword evidence="2" id="KW-1185">Reference proteome</keyword>
<gene>
    <name evidence="1" type="ORF">CLV40_102406</name>
</gene>
<dbReference type="Proteomes" id="UP000239203">
    <property type="component" value="Unassembled WGS sequence"/>
</dbReference>
<accession>A0A2S6GZA4</accession>
<sequence>MAWYLHDLERALGPDRGLGDGRLRRELTDLLRNGLSPDGQDRRKLIELLPAIQKNYLTRWADSVDSSRPPSAERLAKAVATHLLDCGHSSGQLHRWVRAFTREPQASLADLLDSARELADRVDQEFEVIVPFISVPEQQLLVEHLREWLSPDEASAWFKAQNLTNPERQNGAFRYRVSAKDAVADARTMGGLVRRMENRWSYSRRSDKTLRPCGKVWVMGAAKPLPLLPPPRGVAIPSLMRERTMFDVQKSDRLDEALELAAPLDAGPSTSAVTGAWAAIEALLFHPGDKAETKVGRAVAGDRLAAITACSWPRAELTALSYQHQPPAPDKLSEDLANCPNNQRRSEVVANALGNTSLVITTASDSAAADRMTAMVQDPQPQLESVRRVFRGIFRRLYRQRNIVAHGGSTGGVALEAALRTAAPLVGAGLDRIVHAKLAAGVKPLALAAGAENSLALVGDAMGQPVTGLLG</sequence>
<evidence type="ECO:0000313" key="2">
    <source>
        <dbReference type="Proteomes" id="UP000239203"/>
    </source>
</evidence>
<organism evidence="1 2">
    <name type="scientific">Actinokineospora auranticolor</name>
    <dbReference type="NCBI Taxonomy" id="155976"/>
    <lineage>
        <taxon>Bacteria</taxon>
        <taxon>Bacillati</taxon>
        <taxon>Actinomycetota</taxon>
        <taxon>Actinomycetes</taxon>
        <taxon>Pseudonocardiales</taxon>
        <taxon>Pseudonocardiaceae</taxon>
        <taxon>Actinokineospora</taxon>
    </lineage>
</organism>
<dbReference type="AlphaFoldDB" id="A0A2S6GZA4"/>